<feature type="compositionally biased region" description="Low complexity" evidence="8">
    <location>
        <begin position="45"/>
        <end position="62"/>
    </location>
</feature>
<evidence type="ECO:0000256" key="8">
    <source>
        <dbReference type="SAM" id="MobiDB-lite"/>
    </source>
</evidence>
<evidence type="ECO:0000256" key="3">
    <source>
        <dbReference type="ARBA" id="ARBA00022490"/>
    </source>
</evidence>
<keyword evidence="7" id="KW-0175">Coiled coil</keyword>
<dbReference type="EMBL" id="DF849678">
    <property type="protein sequence ID" value="GAT58388.1"/>
    <property type="molecule type" value="Genomic_DNA"/>
</dbReference>
<dbReference type="Proteomes" id="UP000815677">
    <property type="component" value="Unassembled WGS sequence"/>
</dbReference>
<feature type="compositionally biased region" description="Low complexity" evidence="8">
    <location>
        <begin position="724"/>
        <end position="737"/>
    </location>
</feature>
<dbReference type="Pfam" id="PF00611">
    <property type="entry name" value="FCH"/>
    <property type="match status" value="1"/>
</dbReference>
<feature type="compositionally biased region" description="Basic and acidic residues" evidence="8">
    <location>
        <begin position="706"/>
        <end position="715"/>
    </location>
</feature>
<gene>
    <name evidence="11" type="ORF">MCHLO_14827</name>
</gene>
<feature type="compositionally biased region" description="Low complexity" evidence="8">
    <location>
        <begin position="662"/>
        <end position="672"/>
    </location>
</feature>
<dbReference type="PROSITE" id="PS50002">
    <property type="entry name" value="SH3"/>
    <property type="match status" value="1"/>
</dbReference>
<evidence type="ECO:0000256" key="6">
    <source>
        <dbReference type="PROSITE-ProRule" id="PRU00192"/>
    </source>
</evidence>
<evidence type="ECO:0000313" key="12">
    <source>
        <dbReference type="Proteomes" id="UP000815677"/>
    </source>
</evidence>
<name>A0ABQ0M551_MYCCL</name>
<keyword evidence="12" id="KW-1185">Reference proteome</keyword>
<accession>A0ABQ0M551</accession>
<dbReference type="SUPFAM" id="SSF103657">
    <property type="entry name" value="BAR/IMD domain-like"/>
    <property type="match status" value="1"/>
</dbReference>
<evidence type="ECO:0000256" key="5">
    <source>
        <dbReference type="ARBA" id="ARBA00023212"/>
    </source>
</evidence>
<dbReference type="SUPFAM" id="SSF50044">
    <property type="entry name" value="SH3-domain"/>
    <property type="match status" value="1"/>
</dbReference>
<dbReference type="PANTHER" id="PTHR23065:SF7">
    <property type="entry name" value="NOSTRIN, ISOFORM H"/>
    <property type="match status" value="1"/>
</dbReference>
<evidence type="ECO:0000256" key="4">
    <source>
        <dbReference type="ARBA" id="ARBA00022553"/>
    </source>
</evidence>
<feature type="compositionally biased region" description="Pro residues" evidence="8">
    <location>
        <begin position="743"/>
        <end position="753"/>
    </location>
</feature>
<dbReference type="Pfam" id="PF00018">
    <property type="entry name" value="SH3_1"/>
    <property type="match status" value="1"/>
</dbReference>
<dbReference type="PRINTS" id="PR00452">
    <property type="entry name" value="SH3DOMAIN"/>
</dbReference>
<dbReference type="PROSITE" id="PS51741">
    <property type="entry name" value="F_BAR"/>
    <property type="match status" value="1"/>
</dbReference>
<dbReference type="SMART" id="SM00326">
    <property type="entry name" value="SH3"/>
    <property type="match status" value="1"/>
</dbReference>
<feature type="domain" description="F-BAR" evidence="10">
    <location>
        <begin position="359"/>
        <end position="612"/>
    </location>
</feature>
<dbReference type="InterPro" id="IPR027267">
    <property type="entry name" value="AH/BAR_dom_sf"/>
</dbReference>
<sequence length="858" mass="96223">MAAVGVPRAKLRSSILRSYFFNWEDSMYWARHPVEQTKHPGLNRSLPSPASSSSSSSSTTTLGNAPPPPLARAVTVHNVIGNGPGVGRFLNKIYTGALEHARFLNQKGDTVDLNLSFLASSSAELFYRQVLNKRLRPFAGSEAATWTWLPLEPLPDNVAREVVSRCARRALLISWQCSFDPPKSWAEQTTQELRERYSNRMHWHWAFDQTRVILNFRDIQDAITARNELEEKYPDTRPGAYAHHQDPQTDLKSPGGHATVQTGAALSQRGPRLREAGDRIAQPKPASETCARLARDDQPTFPLTVSSSIPFPHSSPFRGTLSTETTMSSVRRQSSSTSLARYAIAKSPGVDLYNGSTSRDFCNSFWGTGDAGVNILFARMRGAIRTTDELRSFWKERAAIEEEYANRLITLAKSTLGKDEIGELRNSLDTLRLETEKQGNTHTQLAEQIRNDLESQTKALLDKQLTHRKNMQSPLEKRFKVKQTQESYVLKAREKYESDCLRIASYTQQIEVNPGKDVERLQLKLKRAQQTVQANEKDFASFTKTVLEMIPAWEKDWKEFCDASQDLEEDRLDFMKDIVWLYANAVSTLCVTDDQSCERIRTVLDQLEPDKDVENFVNEYGTGNSIPDPPVFVPYPGQQPDGSSRQVPGSRPATFVRASARPIPQYQNDDQPQPQPQTPEPPLPSLPVDTPPEEAPAPPRPSASSSRDEYIDRSIVDPAVGRAPNGTPMMNGNMPNGRVIPQQTPPPTQPPPSTWQAQQPQEPDRRLSAPLPPQPTYHEPPRVPTPPPQQEPAGTVLFYVKALYDYTASIPEEFDFQSGDVIAVTSTPDDGWWSGELLDEARREPGRHIFPSNFVTLF</sequence>
<evidence type="ECO:0000259" key="9">
    <source>
        <dbReference type="PROSITE" id="PS50002"/>
    </source>
</evidence>
<keyword evidence="2 6" id="KW-0728">SH3 domain</keyword>
<reference evidence="11" key="1">
    <citation type="submission" date="2014-09" db="EMBL/GenBank/DDBJ databases">
        <title>Genome sequence of the luminous mushroom Mycena chlorophos for searching fungal bioluminescence genes.</title>
        <authorList>
            <person name="Tanaka Y."/>
            <person name="Kasuga D."/>
            <person name="Oba Y."/>
            <person name="Hase S."/>
            <person name="Sato K."/>
            <person name="Oba Y."/>
            <person name="Sakakibara Y."/>
        </authorList>
    </citation>
    <scope>NUCLEOTIDE SEQUENCE</scope>
</reference>
<dbReference type="PANTHER" id="PTHR23065">
    <property type="entry name" value="PROLINE-SERINE-THREONINE PHOSPHATASE INTERACTING PROTEIN 1"/>
    <property type="match status" value="1"/>
</dbReference>
<dbReference type="SMART" id="SM00055">
    <property type="entry name" value="FCH"/>
    <property type="match status" value="1"/>
</dbReference>
<feature type="compositionally biased region" description="Pro residues" evidence="8">
    <location>
        <begin position="673"/>
        <end position="701"/>
    </location>
</feature>
<comment type="subcellular location">
    <subcellularLocation>
        <location evidence="1">Cytoplasm</location>
        <location evidence="1">Cytoskeleton</location>
    </subcellularLocation>
</comment>
<dbReference type="InterPro" id="IPR036028">
    <property type="entry name" value="SH3-like_dom_sf"/>
</dbReference>
<evidence type="ECO:0000313" key="11">
    <source>
        <dbReference type="EMBL" id="GAT58388.1"/>
    </source>
</evidence>
<dbReference type="InterPro" id="IPR031160">
    <property type="entry name" value="F_BAR_dom"/>
</dbReference>
<dbReference type="Gene3D" id="2.30.30.40">
    <property type="entry name" value="SH3 Domains"/>
    <property type="match status" value="1"/>
</dbReference>
<feature type="domain" description="SH3" evidence="9">
    <location>
        <begin position="795"/>
        <end position="858"/>
    </location>
</feature>
<feature type="region of interest" description="Disordered" evidence="8">
    <location>
        <begin position="616"/>
        <end position="792"/>
    </location>
</feature>
<keyword evidence="3" id="KW-0963">Cytoplasm</keyword>
<feature type="region of interest" description="Disordered" evidence="8">
    <location>
        <begin position="39"/>
        <end position="68"/>
    </location>
</feature>
<evidence type="ECO:0000256" key="2">
    <source>
        <dbReference type="ARBA" id="ARBA00022443"/>
    </source>
</evidence>
<evidence type="ECO:0000256" key="1">
    <source>
        <dbReference type="ARBA" id="ARBA00004245"/>
    </source>
</evidence>
<evidence type="ECO:0000256" key="7">
    <source>
        <dbReference type="PROSITE-ProRule" id="PRU01077"/>
    </source>
</evidence>
<organism evidence="11 12">
    <name type="scientific">Mycena chlorophos</name>
    <name type="common">Agaric fungus</name>
    <name type="synonym">Agaricus chlorophos</name>
    <dbReference type="NCBI Taxonomy" id="658473"/>
    <lineage>
        <taxon>Eukaryota</taxon>
        <taxon>Fungi</taxon>
        <taxon>Dikarya</taxon>
        <taxon>Basidiomycota</taxon>
        <taxon>Agaricomycotina</taxon>
        <taxon>Agaricomycetes</taxon>
        <taxon>Agaricomycetidae</taxon>
        <taxon>Agaricales</taxon>
        <taxon>Marasmiineae</taxon>
        <taxon>Mycenaceae</taxon>
        <taxon>Mycena</taxon>
    </lineage>
</organism>
<dbReference type="PRINTS" id="PR01217">
    <property type="entry name" value="PRICHEXTENSN"/>
</dbReference>
<dbReference type="InterPro" id="IPR001060">
    <property type="entry name" value="FCH_dom"/>
</dbReference>
<evidence type="ECO:0000259" key="10">
    <source>
        <dbReference type="PROSITE" id="PS51741"/>
    </source>
</evidence>
<proteinExistence type="predicted"/>
<feature type="region of interest" description="Disordered" evidence="8">
    <location>
        <begin position="235"/>
        <end position="272"/>
    </location>
</feature>
<dbReference type="InterPro" id="IPR001452">
    <property type="entry name" value="SH3_domain"/>
</dbReference>
<dbReference type="CDD" id="cd00174">
    <property type="entry name" value="SH3"/>
    <property type="match status" value="1"/>
</dbReference>
<dbReference type="Gene3D" id="1.20.1270.60">
    <property type="entry name" value="Arfaptin homology (AH) domain/BAR domain"/>
    <property type="match status" value="1"/>
</dbReference>
<protein>
    <submittedName>
        <fullName evidence="11">SH3-domain-containing protein</fullName>
    </submittedName>
</protein>
<keyword evidence="5" id="KW-0206">Cytoskeleton</keyword>
<keyword evidence="4" id="KW-0597">Phosphoprotein</keyword>